<reference evidence="1" key="2">
    <citation type="journal article" date="2015" name="Fish Shellfish Immunol.">
        <title>Early steps in the European eel (Anguilla anguilla)-Vibrio vulnificus interaction in the gills: Role of the RtxA13 toxin.</title>
        <authorList>
            <person name="Callol A."/>
            <person name="Pajuelo D."/>
            <person name="Ebbesson L."/>
            <person name="Teles M."/>
            <person name="MacKenzie S."/>
            <person name="Amaro C."/>
        </authorList>
    </citation>
    <scope>NUCLEOTIDE SEQUENCE</scope>
</reference>
<dbReference type="EMBL" id="GBXM01015659">
    <property type="protein sequence ID" value="JAH92918.1"/>
    <property type="molecule type" value="Transcribed_RNA"/>
</dbReference>
<accession>A0A0E9WTW5</accession>
<protein>
    <submittedName>
        <fullName evidence="1">Uncharacterized protein</fullName>
    </submittedName>
</protein>
<sequence length="40" mass="4536">MYKTLFCVTLQISIYIPKQATLCFIHSLTDRTSSLDLGVD</sequence>
<dbReference type="AlphaFoldDB" id="A0A0E9WTW5"/>
<evidence type="ECO:0000313" key="1">
    <source>
        <dbReference type="EMBL" id="JAH92918.1"/>
    </source>
</evidence>
<organism evidence="1">
    <name type="scientific">Anguilla anguilla</name>
    <name type="common">European freshwater eel</name>
    <name type="synonym">Muraena anguilla</name>
    <dbReference type="NCBI Taxonomy" id="7936"/>
    <lineage>
        <taxon>Eukaryota</taxon>
        <taxon>Metazoa</taxon>
        <taxon>Chordata</taxon>
        <taxon>Craniata</taxon>
        <taxon>Vertebrata</taxon>
        <taxon>Euteleostomi</taxon>
        <taxon>Actinopterygii</taxon>
        <taxon>Neopterygii</taxon>
        <taxon>Teleostei</taxon>
        <taxon>Anguilliformes</taxon>
        <taxon>Anguillidae</taxon>
        <taxon>Anguilla</taxon>
    </lineage>
</organism>
<proteinExistence type="predicted"/>
<reference evidence="1" key="1">
    <citation type="submission" date="2014-11" db="EMBL/GenBank/DDBJ databases">
        <authorList>
            <person name="Amaro Gonzalez C."/>
        </authorList>
    </citation>
    <scope>NUCLEOTIDE SEQUENCE</scope>
</reference>
<name>A0A0E9WTW5_ANGAN</name>